<evidence type="ECO:0000313" key="1">
    <source>
        <dbReference type="EMBL" id="QHT23899.1"/>
    </source>
</evidence>
<name>A0A6C0E6L0_9ZZZZ</name>
<sequence>MNKYALDFKSKCMEKDFEELDILITNLKPLLTKKIEFETNDTISNTFFIINKATLSEKEKITYKAETLFQIENIRNSMIDKIVEIQQRELPDQVK</sequence>
<accession>A0A6C0E6L0</accession>
<dbReference type="AlphaFoldDB" id="A0A6C0E6L0"/>
<protein>
    <submittedName>
        <fullName evidence="1">Uncharacterized protein</fullName>
    </submittedName>
</protein>
<organism evidence="1">
    <name type="scientific">viral metagenome</name>
    <dbReference type="NCBI Taxonomy" id="1070528"/>
    <lineage>
        <taxon>unclassified sequences</taxon>
        <taxon>metagenomes</taxon>
        <taxon>organismal metagenomes</taxon>
    </lineage>
</organism>
<proteinExistence type="predicted"/>
<dbReference type="EMBL" id="MN739735">
    <property type="protein sequence ID" value="QHT23899.1"/>
    <property type="molecule type" value="Genomic_DNA"/>
</dbReference>
<reference evidence="1" key="1">
    <citation type="journal article" date="2020" name="Nature">
        <title>Giant virus diversity and host interactions through global metagenomics.</title>
        <authorList>
            <person name="Schulz F."/>
            <person name="Roux S."/>
            <person name="Paez-Espino D."/>
            <person name="Jungbluth S."/>
            <person name="Walsh D.A."/>
            <person name="Denef V.J."/>
            <person name="McMahon K.D."/>
            <person name="Konstantinidis K.T."/>
            <person name="Eloe-Fadrosh E.A."/>
            <person name="Kyrpides N.C."/>
            <person name="Woyke T."/>
        </authorList>
    </citation>
    <scope>NUCLEOTIDE SEQUENCE</scope>
    <source>
        <strain evidence="1">GVMAG-M-3300023179-132</strain>
    </source>
</reference>